<dbReference type="PANTHER" id="PTHR23424">
    <property type="entry name" value="SERUM AMYLOID A"/>
    <property type="match status" value="1"/>
</dbReference>
<name>A0A4W2IBT2_BOBOX</name>
<evidence type="ECO:0000313" key="5">
    <source>
        <dbReference type="Proteomes" id="UP000429181"/>
    </source>
</evidence>
<dbReference type="GeneTree" id="ENSGT00390000004737"/>
<evidence type="ECO:0000256" key="1">
    <source>
        <dbReference type="ARBA" id="ARBA00007745"/>
    </source>
</evidence>
<keyword evidence="3" id="KW-0812">Transmembrane</keyword>
<feature type="transmembrane region" description="Helical" evidence="3">
    <location>
        <begin position="166"/>
        <end position="187"/>
    </location>
</feature>
<dbReference type="InterPro" id="IPR052464">
    <property type="entry name" value="Synovial_Prolif_Regulator"/>
</dbReference>
<gene>
    <name evidence="4" type="primary">LOC113885872</name>
</gene>
<organism evidence="4 5">
    <name type="scientific">Bos indicus x Bos taurus</name>
    <name type="common">Hybrid cattle</name>
    <dbReference type="NCBI Taxonomy" id="30522"/>
    <lineage>
        <taxon>Eukaryota</taxon>
        <taxon>Metazoa</taxon>
        <taxon>Chordata</taxon>
        <taxon>Craniata</taxon>
        <taxon>Vertebrata</taxon>
        <taxon>Euteleostomi</taxon>
        <taxon>Mammalia</taxon>
        <taxon>Eutheria</taxon>
        <taxon>Laurasiatheria</taxon>
        <taxon>Artiodactyla</taxon>
        <taxon>Ruminantia</taxon>
        <taxon>Pecora</taxon>
        <taxon>Bovidae</taxon>
        <taxon>Bovinae</taxon>
        <taxon>Bos</taxon>
    </lineage>
</organism>
<dbReference type="SMART" id="SM00197">
    <property type="entry name" value="SAA"/>
    <property type="match status" value="2"/>
</dbReference>
<comment type="similarity">
    <text evidence="1">Belongs to the SAA family.</text>
</comment>
<feature type="region of interest" description="Disordered" evidence="2">
    <location>
        <begin position="270"/>
        <end position="292"/>
    </location>
</feature>
<dbReference type="PANTHER" id="PTHR23424:SF29">
    <property type="entry name" value="SERUM AMYLOID A PROTEIN"/>
    <property type="match status" value="1"/>
</dbReference>
<evidence type="ECO:0000256" key="3">
    <source>
        <dbReference type="SAM" id="Phobius"/>
    </source>
</evidence>
<keyword evidence="3" id="KW-1133">Transmembrane helix</keyword>
<proteinExistence type="inferred from homology"/>
<reference evidence="4 5" key="1">
    <citation type="submission" date="2018-11" db="EMBL/GenBank/DDBJ databases">
        <title>Haplotype-resolved cattle genomes.</title>
        <authorList>
            <person name="Low W.Y."/>
            <person name="Tearle R."/>
            <person name="Bickhart D.M."/>
            <person name="Rosen B.D."/>
            <person name="Koren S."/>
            <person name="Rhie A."/>
            <person name="Hiendleder S."/>
            <person name="Phillippy A.M."/>
            <person name="Smith T.P.L."/>
            <person name="Williams J.L."/>
        </authorList>
    </citation>
    <scope>NUCLEOTIDE SEQUENCE [LARGE SCALE GENOMIC DNA]</scope>
</reference>
<dbReference type="InterPro" id="IPR000096">
    <property type="entry name" value="Serum_amyloid_A"/>
</dbReference>
<dbReference type="AlphaFoldDB" id="A0A4W2IBT2"/>
<evidence type="ECO:0000256" key="2">
    <source>
        <dbReference type="SAM" id="MobiDB-lite"/>
    </source>
</evidence>
<accession>A0A4W2IBT2</accession>
<dbReference type="FunFam" id="1.10.132.110:FF:000001">
    <property type="entry name" value="Serum amyloid A protein"/>
    <property type="match status" value="1"/>
</dbReference>
<dbReference type="GO" id="GO:0005576">
    <property type="term" value="C:extracellular region"/>
    <property type="evidence" value="ECO:0007669"/>
    <property type="project" value="InterPro"/>
</dbReference>
<dbReference type="Pfam" id="PF00277">
    <property type="entry name" value="SAA"/>
    <property type="match status" value="2"/>
</dbReference>
<dbReference type="Gene3D" id="1.10.132.110">
    <property type="entry name" value="Serum amyloid A protein"/>
    <property type="match status" value="2"/>
</dbReference>
<evidence type="ECO:0000313" key="4">
    <source>
        <dbReference type="Ensembl" id="ENSBIXP00005041408.1"/>
    </source>
</evidence>
<sequence length="292" mass="32692">MTCRDSPRAPDQLFSSPLTLPGMAQNKYSHLSAAGTDQCSPPLGISTMKLFTGLILCSLVLGVHSQWMSFFGEAYEGAKDMWRAYSDMREANYKGADKYFHARGNYDAAQRGPGGAWAAKVIRRIEQEGHHQCTLDLRPLCPLIPKSGEIPTTEFQLEKGHSTMKLLIGILFCTLIMGVTGDSWYSFFKEAVQGASDLWRAYWDMRDANVQNSGRYFRARGNYEAAQRGPGGVWAAKIISNVGEYLQGFLYQIYLGDSYGLEDQVSNRRAEEWGRSGQDPDHFRPAGLPKKY</sequence>
<reference evidence="4" key="2">
    <citation type="submission" date="2025-08" db="UniProtKB">
        <authorList>
            <consortium name="Ensembl"/>
        </authorList>
    </citation>
    <scope>IDENTIFICATION</scope>
</reference>
<dbReference type="PROSITE" id="PS00992">
    <property type="entry name" value="SAA"/>
    <property type="match status" value="2"/>
</dbReference>
<feature type="compositionally biased region" description="Basic and acidic residues" evidence="2">
    <location>
        <begin position="270"/>
        <end position="284"/>
    </location>
</feature>
<protein>
    <submittedName>
        <fullName evidence="4">Serum amyloid A protein-like</fullName>
    </submittedName>
</protein>
<keyword evidence="3" id="KW-0472">Membrane</keyword>
<dbReference type="PRINTS" id="PR00306">
    <property type="entry name" value="SERUMAMYLOID"/>
</dbReference>
<dbReference type="Proteomes" id="UP000429181">
    <property type="component" value="Chromosome 29"/>
</dbReference>
<dbReference type="Ensembl" id="ENSBIXT00005035312.1">
    <property type="protein sequence ID" value="ENSBIXP00005041408.1"/>
    <property type="gene ID" value="ENSBIXG00005024453.1"/>
</dbReference>